<reference evidence="2" key="1">
    <citation type="submission" date="2022-02" db="EMBL/GenBank/DDBJ databases">
        <title>Towards deciphering the DNA virus diversity associated with rodent species in the families Cricetidae and Heteromyidae.</title>
        <authorList>
            <person name="Lund M."/>
            <person name="Larsen B.B."/>
            <person name="Gryseels S."/>
            <person name="Kraberger S."/>
            <person name="Rowsey D.M."/>
            <person name="Steger L."/>
            <person name="Yule K.M."/>
            <person name="Upham N.S."/>
            <person name="Worobey M."/>
            <person name="Van Doorslaer K."/>
            <person name="Varsani A."/>
        </authorList>
    </citation>
    <scope>NUCLEOTIDE SEQUENCE</scope>
    <source>
        <strain evidence="2">UA06Rod_3</strain>
    </source>
</reference>
<evidence type="ECO:0000313" key="2">
    <source>
        <dbReference type="EMBL" id="UPW41427.1"/>
    </source>
</evidence>
<dbReference type="Pfam" id="PF23343">
    <property type="entry name" value="REP_ORF2-G2P"/>
    <property type="match status" value="1"/>
</dbReference>
<accession>A0A976R7K9</accession>
<evidence type="ECO:0000259" key="1">
    <source>
        <dbReference type="Pfam" id="PF23343"/>
    </source>
</evidence>
<protein>
    <submittedName>
        <fullName evidence="2">Replication initiator protein</fullName>
    </submittedName>
</protein>
<dbReference type="EMBL" id="OM869594">
    <property type="protein sequence ID" value="UPW41427.1"/>
    <property type="molecule type" value="Genomic_DNA"/>
</dbReference>
<organism evidence="2">
    <name type="scientific">Dipodfec virus UA06Rod_3</name>
    <dbReference type="NCBI Taxonomy" id="2929323"/>
    <lineage>
        <taxon>Viruses</taxon>
        <taxon>Monodnaviria</taxon>
        <taxon>Sangervirae</taxon>
        <taxon>Phixviricota</taxon>
        <taxon>Malgrandaviricetes</taxon>
        <taxon>Petitvirales</taxon>
        <taxon>Microviridae</taxon>
    </lineage>
</organism>
<proteinExistence type="predicted"/>
<name>A0A976R7K9_9VIRU</name>
<sequence>MVDKNPFSSFRLSCQHPIEVVHTFNGVSRSMEVPCGCCDLCRSSHRSNLAQRVMYEQATHKFEIFVTLTYSLASVPRAFVSKGQERYLYVHNPRSANHNKIISTHWRSDPEFDYNLAIKQYGPHFRPHHFEQYKILDWDDLRKFIQHVRIDCYRDTHQTLRYFAVGEYGPDSFHPHFHILFWTDDKSCCQWLMKHLHGTTELDDSFPRHKRYMNSKTKVLSRFRSDDDPFWPYGIIDTVLTDGSSGTINYLSTYMNSVVGNRPSVLDLPFTRESSRHSIYLGYSFFKNYYKCDLFKEIISDPYSKKFSLDSTFIFNGKPRQLPMFLFKDAFPKIPFLCFLPRHDIQFLYRLYPSLCKFLRRDCVVSDFLRILQRFCDDPTSLSHELFNFLNRFCICLSLPWAVRSCFSDFSKVPFTLDPDTNPYLSQIRCAFFASSRFFTLCGFGFSSDYESAYSFFVDNLIHFHLYSKPQFLLSRFYYSQCEFYDLFHYRPDFSFNIFYSSASSDSDFDSLLLSISRDQLFEKIKHKKQNDANSIFVDKYN</sequence>
<dbReference type="InterPro" id="IPR056906">
    <property type="entry name" value="ORF2/G2P_dom"/>
</dbReference>
<feature type="domain" description="Replication-associated protein ORF2/G2P" evidence="1">
    <location>
        <begin position="139"/>
        <end position="256"/>
    </location>
</feature>